<dbReference type="InterPro" id="IPR035919">
    <property type="entry name" value="EAL_sf"/>
</dbReference>
<dbReference type="CDD" id="cd01949">
    <property type="entry name" value="GGDEF"/>
    <property type="match status" value="1"/>
</dbReference>
<evidence type="ECO:0000259" key="4">
    <source>
        <dbReference type="PROSITE" id="PS50883"/>
    </source>
</evidence>
<keyword evidence="7" id="KW-1185">Reference proteome</keyword>
<feature type="domain" description="EAL" evidence="4">
    <location>
        <begin position="541"/>
        <end position="779"/>
    </location>
</feature>
<evidence type="ECO:0000256" key="1">
    <source>
        <dbReference type="SAM" id="Phobius"/>
    </source>
</evidence>
<dbReference type="Pfam" id="PF00563">
    <property type="entry name" value="EAL"/>
    <property type="match status" value="1"/>
</dbReference>
<evidence type="ECO:0000259" key="3">
    <source>
        <dbReference type="PROSITE" id="PS50113"/>
    </source>
</evidence>
<dbReference type="Pfam" id="PF11845">
    <property type="entry name" value="Tll0287-like"/>
    <property type="match status" value="1"/>
</dbReference>
<keyword evidence="1" id="KW-0812">Transmembrane</keyword>
<dbReference type="OrthoDB" id="9790732at2"/>
<feature type="domain" description="GGDEF" evidence="5">
    <location>
        <begin position="401"/>
        <end position="531"/>
    </location>
</feature>
<dbReference type="PROSITE" id="PS50887">
    <property type="entry name" value="GGDEF"/>
    <property type="match status" value="1"/>
</dbReference>
<dbReference type="PATRIC" id="fig|1172190.3.peg.454"/>
<dbReference type="InterPro" id="IPR001633">
    <property type="entry name" value="EAL_dom"/>
</dbReference>
<dbReference type="Proteomes" id="UP000015520">
    <property type="component" value="Unassembled WGS sequence"/>
</dbReference>
<dbReference type="PROSITE" id="PS50883">
    <property type="entry name" value="EAL"/>
    <property type="match status" value="1"/>
</dbReference>
<dbReference type="eggNOG" id="COG3706">
    <property type="taxonomic scope" value="Bacteria"/>
</dbReference>
<proteinExistence type="predicted"/>
<protein>
    <submittedName>
        <fullName evidence="6">Diguanylate cyclase</fullName>
    </submittedName>
</protein>
<dbReference type="RefSeq" id="WP_021286744.1">
    <property type="nucleotide sequence ID" value="NZ_AUPZ01000002.1"/>
</dbReference>
<evidence type="ECO:0000313" key="7">
    <source>
        <dbReference type="Proteomes" id="UP000015520"/>
    </source>
</evidence>
<keyword evidence="1" id="KW-1133">Transmembrane helix</keyword>
<sequence>MSFKIISKKLIIIIPIIFLVIALARVTVNYFENKASVEEFISQQAKLVDSLYLTHRDYYQDLYLRDIIHLDEKTLLGLPAYSAVEISKNFSQNNKLHIEMQTVSDKARNPKNQADEYELRAIEYFRNNPNEDEYFEREDEFYQYATPLKIEQKCLSCHGEKSKAPKFISEIYDKAYNHKLGEIRGILSVKVPTKHVEKIINKQFFGSLLYDLLLIIVISIIAFYFIKYFSNLQRELEEELEDRTKELKNSLSFLESYKDAIDSNLIVSKTDLDGNISYINENFCEISGYTPKEIIGQNHNVLRDKTLSEAIQKRLWRATIRKGTWSGRLKNIKKDGSFYWVDATIAPITDAKGKIKEYISIRHDVTELVEQKNELKLLANTDPLTKLGNRNALKEESAKAKNLSLILANIDSFSQINDFYGHELGDEVLVEFAKKLRELCEANQNLKIYRVSGDEFAILARDMKAHSVVQKAQDIVKFIDSHIYEVQGETIELSATLSISFEEKDNLHVTADMALKIARREAKDLIVYDKSMSLDDEYENNMLWTKRIKDAIKNDRIILYFQSIVDNNTLKTNKYESLIRLVDEHGNVITPYFFLEIAKKAKLYKQLTKIVVQKSFENFRENDFDFSINLSIDDILDKEISEYILEMLAIYNISDRVIFEIVESESIENFYEIQKFIKNVKLLGCRIAIDDFGTGYSNFEYLMRLEADFIKIDGTIIKEIVHNKNSEIITKVIIDFAKRMNIEIIAEYVENEKVFKKVKELGIENSQGYYFSEPKPTLM</sequence>
<dbReference type="eggNOG" id="COG5001">
    <property type="taxonomic scope" value="Bacteria"/>
</dbReference>
<dbReference type="SMART" id="SM00091">
    <property type="entry name" value="PAS"/>
    <property type="match status" value="1"/>
</dbReference>
<dbReference type="InterPro" id="IPR052155">
    <property type="entry name" value="Biofilm_reg_signaling"/>
</dbReference>
<dbReference type="PANTHER" id="PTHR44757">
    <property type="entry name" value="DIGUANYLATE CYCLASE DGCP"/>
    <property type="match status" value="1"/>
</dbReference>
<dbReference type="Gene3D" id="3.20.20.450">
    <property type="entry name" value="EAL domain"/>
    <property type="match status" value="1"/>
</dbReference>
<dbReference type="SUPFAM" id="SSF55785">
    <property type="entry name" value="PYP-like sensor domain (PAS domain)"/>
    <property type="match status" value="1"/>
</dbReference>
<keyword evidence="1" id="KW-0472">Membrane</keyword>
<dbReference type="SMART" id="SM00052">
    <property type="entry name" value="EAL"/>
    <property type="match status" value="1"/>
</dbReference>
<feature type="transmembrane region" description="Helical" evidence="1">
    <location>
        <begin position="204"/>
        <end position="226"/>
    </location>
</feature>
<dbReference type="InterPro" id="IPR035965">
    <property type="entry name" value="PAS-like_dom_sf"/>
</dbReference>
<accession>T0L465</accession>
<dbReference type="Gene3D" id="3.30.70.270">
    <property type="match status" value="1"/>
</dbReference>
<dbReference type="SMART" id="SM00086">
    <property type="entry name" value="PAC"/>
    <property type="match status" value="1"/>
</dbReference>
<feature type="domain" description="PAS" evidence="2">
    <location>
        <begin position="271"/>
        <end position="298"/>
    </location>
</feature>
<organism evidence="6 7">
    <name type="scientific">Sulfurimonas hongkongensis</name>
    <dbReference type="NCBI Taxonomy" id="1172190"/>
    <lineage>
        <taxon>Bacteria</taxon>
        <taxon>Pseudomonadati</taxon>
        <taxon>Campylobacterota</taxon>
        <taxon>Epsilonproteobacteria</taxon>
        <taxon>Campylobacterales</taxon>
        <taxon>Sulfurimonadaceae</taxon>
        <taxon>Sulfurimonas</taxon>
    </lineage>
</organism>
<dbReference type="InterPro" id="IPR000014">
    <property type="entry name" value="PAS"/>
</dbReference>
<dbReference type="Gene3D" id="3.30.450.20">
    <property type="entry name" value="PAS domain"/>
    <property type="match status" value="1"/>
</dbReference>
<dbReference type="InterPro" id="IPR029787">
    <property type="entry name" value="Nucleotide_cyclase"/>
</dbReference>
<evidence type="ECO:0000259" key="5">
    <source>
        <dbReference type="PROSITE" id="PS50887"/>
    </source>
</evidence>
<dbReference type="PROSITE" id="PS50112">
    <property type="entry name" value="PAS"/>
    <property type="match status" value="1"/>
</dbReference>
<dbReference type="CDD" id="cd00130">
    <property type="entry name" value="PAS"/>
    <property type="match status" value="1"/>
</dbReference>
<dbReference type="NCBIfam" id="TIGR00254">
    <property type="entry name" value="GGDEF"/>
    <property type="match status" value="1"/>
</dbReference>
<gene>
    <name evidence="6" type="ORF">M947_02315</name>
</gene>
<dbReference type="SUPFAM" id="SSF141868">
    <property type="entry name" value="EAL domain-like"/>
    <property type="match status" value="1"/>
</dbReference>
<dbReference type="InterPro" id="IPR043128">
    <property type="entry name" value="Rev_trsase/Diguanyl_cyclase"/>
</dbReference>
<reference evidence="6 7" key="1">
    <citation type="submission" date="2013-07" db="EMBL/GenBank/DDBJ databases">
        <title>Sulfurimonas hongkongensis AST-10 Genome Sequencing.</title>
        <authorList>
            <person name="Cai L."/>
            <person name="Zhang T."/>
        </authorList>
    </citation>
    <scope>NUCLEOTIDE SEQUENCE [LARGE SCALE GENOMIC DNA]</scope>
    <source>
        <strain evidence="6 7">AST-10</strain>
    </source>
</reference>
<comment type="caution">
    <text evidence="6">The sequence shown here is derived from an EMBL/GenBank/DDBJ whole genome shotgun (WGS) entry which is preliminary data.</text>
</comment>
<dbReference type="InterPro" id="IPR021796">
    <property type="entry name" value="Tll0287-like_dom"/>
</dbReference>
<dbReference type="EMBL" id="AUPZ01000002">
    <property type="protein sequence ID" value="EQB40663.1"/>
    <property type="molecule type" value="Genomic_DNA"/>
</dbReference>
<dbReference type="Pfam" id="PF00990">
    <property type="entry name" value="GGDEF"/>
    <property type="match status" value="1"/>
</dbReference>
<dbReference type="Pfam" id="PF13426">
    <property type="entry name" value="PAS_9"/>
    <property type="match status" value="1"/>
</dbReference>
<evidence type="ECO:0000313" key="6">
    <source>
        <dbReference type="EMBL" id="EQB40663.1"/>
    </source>
</evidence>
<dbReference type="InterPro" id="IPR000700">
    <property type="entry name" value="PAS-assoc_C"/>
</dbReference>
<dbReference type="PANTHER" id="PTHR44757:SF2">
    <property type="entry name" value="BIOFILM ARCHITECTURE MAINTENANCE PROTEIN MBAA"/>
    <property type="match status" value="1"/>
</dbReference>
<dbReference type="SUPFAM" id="SSF55073">
    <property type="entry name" value="Nucleotide cyclase"/>
    <property type="match status" value="1"/>
</dbReference>
<dbReference type="AlphaFoldDB" id="T0L465"/>
<dbReference type="InterPro" id="IPR001610">
    <property type="entry name" value="PAC"/>
</dbReference>
<dbReference type="SMART" id="SM00267">
    <property type="entry name" value="GGDEF"/>
    <property type="match status" value="1"/>
</dbReference>
<feature type="domain" description="PAC" evidence="3">
    <location>
        <begin position="323"/>
        <end position="377"/>
    </location>
</feature>
<name>T0L465_9BACT</name>
<dbReference type="CDD" id="cd01948">
    <property type="entry name" value="EAL"/>
    <property type="match status" value="1"/>
</dbReference>
<dbReference type="NCBIfam" id="TIGR00229">
    <property type="entry name" value="sensory_box"/>
    <property type="match status" value="1"/>
</dbReference>
<dbReference type="InterPro" id="IPR000160">
    <property type="entry name" value="GGDEF_dom"/>
</dbReference>
<evidence type="ECO:0000259" key="2">
    <source>
        <dbReference type="PROSITE" id="PS50112"/>
    </source>
</evidence>
<dbReference type="STRING" id="1172190.M947_02315"/>
<dbReference type="PROSITE" id="PS50113">
    <property type="entry name" value="PAC"/>
    <property type="match status" value="1"/>
</dbReference>